<evidence type="ECO:0000313" key="2">
    <source>
        <dbReference type="Proteomes" id="UP000282636"/>
    </source>
</evidence>
<dbReference type="Proteomes" id="UP000282636">
    <property type="component" value="Unassembled WGS sequence"/>
</dbReference>
<evidence type="ECO:0000313" key="1">
    <source>
        <dbReference type="EMBL" id="RMT65964.1"/>
    </source>
</evidence>
<proteinExistence type="predicted"/>
<comment type="caution">
    <text evidence="1">The sequence shown here is derived from an EMBL/GenBank/DDBJ whole genome shotgun (WGS) entry which is preliminary data.</text>
</comment>
<sequence>MQHTTDLHHICSANTPVMFAGQTRPAKEWALIQGIKWQALRMRRYRGMNWSEAMGEVRRGRKPTGSMGIPRAL</sequence>
<protein>
    <submittedName>
        <fullName evidence="1">Uncharacterized protein</fullName>
    </submittedName>
</protein>
<name>A0A3M5N0S2_PSESX</name>
<feature type="non-terminal residue" evidence="1">
    <location>
        <position position="73"/>
    </location>
</feature>
<organism evidence="1 2">
    <name type="scientific">Pseudomonas syringae pv. theae</name>
    <dbReference type="NCBI Taxonomy" id="103985"/>
    <lineage>
        <taxon>Bacteria</taxon>
        <taxon>Pseudomonadati</taxon>
        <taxon>Pseudomonadota</taxon>
        <taxon>Gammaproteobacteria</taxon>
        <taxon>Pseudomonadales</taxon>
        <taxon>Pseudomonadaceae</taxon>
        <taxon>Pseudomonas</taxon>
        <taxon>Pseudomonas syringae</taxon>
    </lineage>
</organism>
<gene>
    <name evidence="1" type="ORF">ALP44_100962</name>
</gene>
<reference evidence="1 2" key="1">
    <citation type="submission" date="2018-08" db="EMBL/GenBank/DDBJ databases">
        <title>Recombination of ecologically and evolutionarily significant loci maintains genetic cohesion in the Pseudomonas syringae species complex.</title>
        <authorList>
            <person name="Dillon M."/>
            <person name="Thakur S."/>
            <person name="Almeida R.N.D."/>
            <person name="Weir B.S."/>
            <person name="Guttman D.S."/>
        </authorList>
    </citation>
    <scope>NUCLEOTIDE SEQUENCE [LARGE SCALE GENOMIC DNA]</scope>
    <source>
        <strain evidence="1 2">ICMP 3934</strain>
    </source>
</reference>
<dbReference type="EMBL" id="RBTL01000196">
    <property type="protein sequence ID" value="RMT65964.1"/>
    <property type="molecule type" value="Genomic_DNA"/>
</dbReference>
<dbReference type="AlphaFoldDB" id="A0A3M5N0S2"/>
<accession>A0A3M5N0S2</accession>
<dbReference type="RefSeq" id="WP_122257046.1">
    <property type="nucleotide sequence ID" value="NZ_RBTL01000196.1"/>
</dbReference>